<dbReference type="EMBL" id="CP018632">
    <property type="protein sequence ID" value="ASJ75483.1"/>
    <property type="molecule type" value="Genomic_DNA"/>
</dbReference>
<gene>
    <name evidence="5" type="primary">dctP_6</name>
    <name evidence="5" type="ORF">IMCC3135_27140</name>
</gene>
<dbReference type="NCBIfam" id="NF037995">
    <property type="entry name" value="TRAP_S1"/>
    <property type="match status" value="1"/>
</dbReference>
<protein>
    <submittedName>
        <fullName evidence="5">C4-dicarboxylate-binding periplasmic protein DctP</fullName>
    </submittedName>
</protein>
<sequence>MRTILLGTSAALIMSASNVMADIELKIATDSGTADAPSGLAIAKWAERIEEGSNGEIDVKVFYQDELGGQLEVFDLFVAGEVDLMLSWPSTSYDKRIGVVNTPFMVSSWEEANEAFHYEGWASTIMNEVFSGIGLKYLGAWPEGFAGVATKGKYATNMKDAGDIKVRVQPFFPIPNTMQAMGYQTEALEWGEVFTSIQTGVVNGDSGNVIYWDYEYFGELLDYFVHTRHDFVTGNILANEESFDGLSDEHQKLIIETSNMMMDERFANAKTEDEANIARAVAGGMEYIEPSTEEVAAMKEAVRSTVWPLMEEQIGADIMAKIRAQAN</sequence>
<keyword evidence="3 4" id="KW-0732">Signal</keyword>
<evidence type="ECO:0000256" key="4">
    <source>
        <dbReference type="SAM" id="SignalP"/>
    </source>
</evidence>
<dbReference type="RefSeq" id="WP_088920397.1">
    <property type="nucleotide sequence ID" value="NZ_CP018632.1"/>
</dbReference>
<evidence type="ECO:0000313" key="6">
    <source>
        <dbReference type="Proteomes" id="UP000250079"/>
    </source>
</evidence>
<dbReference type="OrthoDB" id="8690069at2"/>
<comment type="similarity">
    <text evidence="1">Belongs to the bacterial solute-binding protein 7 family.</text>
</comment>
<keyword evidence="2" id="KW-0813">Transport</keyword>
<reference evidence="5 6" key="1">
    <citation type="submission" date="2016-12" db="EMBL/GenBank/DDBJ databases">
        <authorList>
            <person name="Song W.-J."/>
            <person name="Kurnit D.M."/>
        </authorList>
    </citation>
    <scope>NUCLEOTIDE SEQUENCE [LARGE SCALE GENOMIC DNA]</scope>
    <source>
        <strain evidence="5 6">IMCC3135</strain>
    </source>
</reference>
<dbReference type="PANTHER" id="PTHR33376">
    <property type="match status" value="1"/>
</dbReference>
<keyword evidence="6" id="KW-1185">Reference proteome</keyword>
<evidence type="ECO:0000256" key="1">
    <source>
        <dbReference type="ARBA" id="ARBA00009023"/>
    </source>
</evidence>
<dbReference type="Pfam" id="PF03480">
    <property type="entry name" value="DctP"/>
    <property type="match status" value="1"/>
</dbReference>
<dbReference type="InterPro" id="IPR038404">
    <property type="entry name" value="TRAP_DctP_sf"/>
</dbReference>
<organism evidence="5 6">
    <name type="scientific">Granulosicoccus antarcticus IMCC3135</name>
    <dbReference type="NCBI Taxonomy" id="1192854"/>
    <lineage>
        <taxon>Bacteria</taxon>
        <taxon>Pseudomonadati</taxon>
        <taxon>Pseudomonadota</taxon>
        <taxon>Gammaproteobacteria</taxon>
        <taxon>Chromatiales</taxon>
        <taxon>Granulosicoccaceae</taxon>
        <taxon>Granulosicoccus</taxon>
    </lineage>
</organism>
<feature type="signal peptide" evidence="4">
    <location>
        <begin position="1"/>
        <end position="21"/>
    </location>
</feature>
<evidence type="ECO:0000313" key="5">
    <source>
        <dbReference type="EMBL" id="ASJ75483.1"/>
    </source>
</evidence>
<evidence type="ECO:0000256" key="3">
    <source>
        <dbReference type="ARBA" id="ARBA00022729"/>
    </source>
</evidence>
<dbReference type="AlphaFoldDB" id="A0A2Z2NW62"/>
<dbReference type="KEGG" id="gai:IMCC3135_27140"/>
<dbReference type="Proteomes" id="UP000250079">
    <property type="component" value="Chromosome"/>
</dbReference>
<dbReference type="InterPro" id="IPR018389">
    <property type="entry name" value="DctP_fam"/>
</dbReference>
<dbReference type="PANTHER" id="PTHR33376:SF7">
    <property type="entry name" value="C4-DICARBOXYLATE-BINDING PROTEIN DCTB"/>
    <property type="match status" value="1"/>
</dbReference>
<dbReference type="GO" id="GO:0055085">
    <property type="term" value="P:transmembrane transport"/>
    <property type="evidence" value="ECO:0007669"/>
    <property type="project" value="InterPro"/>
</dbReference>
<feature type="chain" id="PRO_5016243401" evidence="4">
    <location>
        <begin position="22"/>
        <end position="327"/>
    </location>
</feature>
<proteinExistence type="inferred from homology"/>
<accession>A0A2Z2NW62</accession>
<name>A0A2Z2NW62_9GAMM</name>
<dbReference type="Gene3D" id="3.40.190.170">
    <property type="entry name" value="Bacterial extracellular solute-binding protein, family 7"/>
    <property type="match status" value="1"/>
</dbReference>
<evidence type="ECO:0000256" key="2">
    <source>
        <dbReference type="ARBA" id="ARBA00022448"/>
    </source>
</evidence>